<protein>
    <submittedName>
        <fullName evidence="3">Gfo/Idh/MocA family protein</fullName>
    </submittedName>
</protein>
<dbReference type="PANTHER" id="PTHR43708:SF8">
    <property type="entry name" value="OXIDOREDUCTASE"/>
    <property type="match status" value="1"/>
</dbReference>
<dbReference type="InterPro" id="IPR055170">
    <property type="entry name" value="GFO_IDH_MocA-like_dom"/>
</dbReference>
<dbReference type="InterPro" id="IPR051317">
    <property type="entry name" value="Gfo/Idh/MocA_oxidoreduct"/>
</dbReference>
<dbReference type="InterPro" id="IPR000683">
    <property type="entry name" value="Gfo/Idh/MocA-like_OxRdtase_N"/>
</dbReference>
<dbReference type="Pfam" id="PF01408">
    <property type="entry name" value="GFO_IDH_MocA"/>
    <property type="match status" value="1"/>
</dbReference>
<sequence>MDKQTKLAVIGCGFWAQYQISAWKELHGVEIVAVCDSDHIKAEKTASRHGVKNHYADPAKLFANETPDFVDIISSIPSHAPLVHQAAAAGVDVICQKPMAEDFDTCKEMVAACKKAGVSFFIHENFRWQTPVRTCKQLIDDGKIGKPFKARLTFCSGFPVFDNQPALAELDRFIISDLGVHILDMSRFLFGDAAAIYCQTQKINPSIKGEDVANMLLTMKNGVNCFIEVSYASKLEQETFPQTLMLIEGTEGSIRLDFNHTITLTRSGQGSKKIQADPPQYPWADPDYALIHSSVVDCNRNIFGALTGKHSGETTADDNLKTMELVFLAYESAEKNQALSTSL</sequence>
<evidence type="ECO:0000259" key="1">
    <source>
        <dbReference type="Pfam" id="PF01408"/>
    </source>
</evidence>
<accession>A0ABV9T440</accession>
<comment type="caution">
    <text evidence="3">The sequence shown here is derived from an EMBL/GenBank/DDBJ whole genome shotgun (WGS) entry which is preliminary data.</text>
</comment>
<evidence type="ECO:0000259" key="2">
    <source>
        <dbReference type="Pfam" id="PF22725"/>
    </source>
</evidence>
<evidence type="ECO:0000313" key="3">
    <source>
        <dbReference type="EMBL" id="MFC4873495.1"/>
    </source>
</evidence>
<gene>
    <name evidence="3" type="ORF">ACFPFU_17465</name>
</gene>
<dbReference type="SUPFAM" id="SSF55347">
    <property type="entry name" value="Glyceraldehyde-3-phosphate dehydrogenase-like, C-terminal domain"/>
    <property type="match status" value="1"/>
</dbReference>
<proteinExistence type="predicted"/>
<dbReference type="Gene3D" id="3.40.50.720">
    <property type="entry name" value="NAD(P)-binding Rossmann-like Domain"/>
    <property type="match status" value="1"/>
</dbReference>
<organism evidence="3 4">
    <name type="scientific">Negadavirga shengliensis</name>
    <dbReference type="NCBI Taxonomy" id="1389218"/>
    <lineage>
        <taxon>Bacteria</taxon>
        <taxon>Pseudomonadati</taxon>
        <taxon>Bacteroidota</taxon>
        <taxon>Cytophagia</taxon>
        <taxon>Cytophagales</taxon>
        <taxon>Cyclobacteriaceae</taxon>
        <taxon>Negadavirga</taxon>
    </lineage>
</organism>
<dbReference type="EMBL" id="JBHSJJ010000011">
    <property type="protein sequence ID" value="MFC4873495.1"/>
    <property type="molecule type" value="Genomic_DNA"/>
</dbReference>
<dbReference type="Pfam" id="PF22725">
    <property type="entry name" value="GFO_IDH_MocA_C3"/>
    <property type="match status" value="1"/>
</dbReference>
<feature type="domain" description="GFO/IDH/MocA-like oxidoreductase" evidence="2">
    <location>
        <begin position="132"/>
        <end position="255"/>
    </location>
</feature>
<dbReference type="RefSeq" id="WP_377066408.1">
    <property type="nucleotide sequence ID" value="NZ_JBHSJJ010000011.1"/>
</dbReference>
<dbReference type="InterPro" id="IPR036291">
    <property type="entry name" value="NAD(P)-bd_dom_sf"/>
</dbReference>
<name>A0ABV9T440_9BACT</name>
<dbReference type="Proteomes" id="UP001595818">
    <property type="component" value="Unassembled WGS sequence"/>
</dbReference>
<dbReference type="SUPFAM" id="SSF51735">
    <property type="entry name" value="NAD(P)-binding Rossmann-fold domains"/>
    <property type="match status" value="1"/>
</dbReference>
<feature type="domain" description="Gfo/Idh/MocA-like oxidoreductase N-terminal" evidence="1">
    <location>
        <begin position="6"/>
        <end position="121"/>
    </location>
</feature>
<reference evidence="4" key="1">
    <citation type="journal article" date="2019" name="Int. J. Syst. Evol. Microbiol.">
        <title>The Global Catalogue of Microorganisms (GCM) 10K type strain sequencing project: providing services to taxonomists for standard genome sequencing and annotation.</title>
        <authorList>
            <consortium name="The Broad Institute Genomics Platform"/>
            <consortium name="The Broad Institute Genome Sequencing Center for Infectious Disease"/>
            <person name="Wu L."/>
            <person name="Ma J."/>
        </authorList>
    </citation>
    <scope>NUCLEOTIDE SEQUENCE [LARGE SCALE GENOMIC DNA]</scope>
    <source>
        <strain evidence="4">CGMCC 4.7466</strain>
    </source>
</reference>
<evidence type="ECO:0000313" key="4">
    <source>
        <dbReference type="Proteomes" id="UP001595818"/>
    </source>
</evidence>
<dbReference type="Gene3D" id="3.30.360.10">
    <property type="entry name" value="Dihydrodipicolinate Reductase, domain 2"/>
    <property type="match status" value="1"/>
</dbReference>
<dbReference type="PANTHER" id="PTHR43708">
    <property type="entry name" value="CONSERVED EXPRESSED OXIDOREDUCTASE (EUROFUNG)"/>
    <property type="match status" value="1"/>
</dbReference>
<keyword evidence="4" id="KW-1185">Reference proteome</keyword>